<dbReference type="Proteomes" id="UP000324832">
    <property type="component" value="Unassembled WGS sequence"/>
</dbReference>
<evidence type="ECO:0000313" key="2">
    <source>
        <dbReference type="Proteomes" id="UP000324832"/>
    </source>
</evidence>
<evidence type="ECO:0000313" key="1">
    <source>
        <dbReference type="EMBL" id="VVC91233.1"/>
    </source>
</evidence>
<reference evidence="1 2" key="1">
    <citation type="submission" date="2017-07" db="EMBL/GenBank/DDBJ databases">
        <authorList>
            <person name="Talla V."/>
            <person name="Backstrom N."/>
        </authorList>
    </citation>
    <scope>NUCLEOTIDE SEQUENCE [LARGE SCALE GENOMIC DNA]</scope>
</reference>
<accession>A0A5E4Q2C8</accession>
<name>A0A5E4Q2C8_9NEOP</name>
<protein>
    <submittedName>
        <fullName evidence="1">Uncharacterized protein</fullName>
    </submittedName>
</protein>
<keyword evidence="2" id="KW-1185">Reference proteome</keyword>
<dbReference type="AlphaFoldDB" id="A0A5E4Q2C8"/>
<organism evidence="1 2">
    <name type="scientific">Leptidea sinapis</name>
    <dbReference type="NCBI Taxonomy" id="189913"/>
    <lineage>
        <taxon>Eukaryota</taxon>
        <taxon>Metazoa</taxon>
        <taxon>Ecdysozoa</taxon>
        <taxon>Arthropoda</taxon>
        <taxon>Hexapoda</taxon>
        <taxon>Insecta</taxon>
        <taxon>Pterygota</taxon>
        <taxon>Neoptera</taxon>
        <taxon>Endopterygota</taxon>
        <taxon>Lepidoptera</taxon>
        <taxon>Glossata</taxon>
        <taxon>Ditrysia</taxon>
        <taxon>Papilionoidea</taxon>
        <taxon>Pieridae</taxon>
        <taxon>Dismorphiinae</taxon>
        <taxon>Leptidea</taxon>
    </lineage>
</organism>
<proteinExistence type="predicted"/>
<sequence length="174" mass="18688">MGAWCCYASECNVSAQTTESLFTSAVPFLIPHDVQFIEERKVLQRSHDAAGRSLPSRAEIITLFGTKVSLALSRGPSNLAASEAAKTLISSWANTLPTLGPKVALPPLTTLLLAFADASTHAKKPAYSAAEAEVTEFFLALFTALLPQLGKFAYIAIDTFLESVARARAAWNAW</sequence>
<dbReference type="EMBL" id="FZQP02001003">
    <property type="protein sequence ID" value="VVC91233.1"/>
    <property type="molecule type" value="Genomic_DNA"/>
</dbReference>
<gene>
    <name evidence="1" type="ORF">LSINAPIS_LOCUS3949</name>
</gene>